<dbReference type="SUPFAM" id="SSF56672">
    <property type="entry name" value="DNA/RNA polymerases"/>
    <property type="match status" value="1"/>
</dbReference>
<evidence type="ECO:0000259" key="1">
    <source>
        <dbReference type="Pfam" id="PF00078"/>
    </source>
</evidence>
<gene>
    <name evidence="2" type="ORF">AK812_SmicGene33237</name>
</gene>
<dbReference type="InterPro" id="IPR043502">
    <property type="entry name" value="DNA/RNA_pol_sf"/>
</dbReference>
<name>A0A1Q9CS32_SYMMI</name>
<comment type="caution">
    <text evidence="2">The sequence shown here is derived from an EMBL/GenBank/DDBJ whole genome shotgun (WGS) entry which is preliminary data.</text>
</comment>
<protein>
    <recommendedName>
        <fullName evidence="1">Reverse transcriptase domain-containing protein</fullName>
    </recommendedName>
</protein>
<dbReference type="Pfam" id="PF00078">
    <property type="entry name" value="RVT_1"/>
    <property type="match status" value="1"/>
</dbReference>
<organism evidence="2 3">
    <name type="scientific">Symbiodinium microadriaticum</name>
    <name type="common">Dinoflagellate</name>
    <name type="synonym">Zooxanthella microadriatica</name>
    <dbReference type="NCBI Taxonomy" id="2951"/>
    <lineage>
        <taxon>Eukaryota</taxon>
        <taxon>Sar</taxon>
        <taxon>Alveolata</taxon>
        <taxon>Dinophyceae</taxon>
        <taxon>Suessiales</taxon>
        <taxon>Symbiodiniaceae</taxon>
        <taxon>Symbiodinium</taxon>
    </lineage>
</organism>
<dbReference type="Proteomes" id="UP000186817">
    <property type="component" value="Unassembled WGS sequence"/>
</dbReference>
<dbReference type="EMBL" id="LSRX01000959">
    <property type="protein sequence ID" value="OLP85734.1"/>
    <property type="molecule type" value="Genomic_DNA"/>
</dbReference>
<proteinExistence type="predicted"/>
<reference evidence="2 3" key="1">
    <citation type="submission" date="2016-02" db="EMBL/GenBank/DDBJ databases">
        <title>Genome analysis of coral dinoflagellate symbionts highlights evolutionary adaptations to a symbiotic lifestyle.</title>
        <authorList>
            <person name="Aranda M."/>
            <person name="Li Y."/>
            <person name="Liew Y.J."/>
            <person name="Baumgarten S."/>
            <person name="Simakov O."/>
            <person name="Wilson M."/>
            <person name="Piel J."/>
            <person name="Ashoor H."/>
            <person name="Bougouffa S."/>
            <person name="Bajic V.B."/>
            <person name="Ryu T."/>
            <person name="Ravasi T."/>
            <person name="Bayer T."/>
            <person name="Micklem G."/>
            <person name="Kim H."/>
            <person name="Bhak J."/>
            <person name="Lajeunesse T.C."/>
            <person name="Voolstra C.R."/>
        </authorList>
    </citation>
    <scope>NUCLEOTIDE SEQUENCE [LARGE SCALE GENOMIC DNA]</scope>
    <source>
        <strain evidence="2 3">CCMP2467</strain>
    </source>
</reference>
<keyword evidence="3" id="KW-1185">Reference proteome</keyword>
<evidence type="ECO:0000313" key="3">
    <source>
        <dbReference type="Proteomes" id="UP000186817"/>
    </source>
</evidence>
<dbReference type="InterPro" id="IPR000477">
    <property type="entry name" value="RT_dom"/>
</dbReference>
<sequence length="612" mass="69312">MEPWDRLGAQVTCTDQAKIIPVLEESLKELDRQQGHHAEAGGSIRIVSLDWGQDGFAASEFHNEEEKQANTNWAAKLLDNPNWKAMVALISEVALRCKHVPWRPFTESEMRITMAKWQNRKATGPDGIALEALRFMFEDDEWRPKIAEMLNDSLYRGALPRWATEGSPDSPVLFAAAIGEALDATLAAVNGGAAFMDDTYVWGESPEYVQQVLAELEVRLSAIGLKINAKKTQVISNLENDPRRFTIGGVTVKPDGPKDVMTILGAPISMAGDISPLVAEMQGRARRSFHKHKKVLCSSAPLKDNDCRKTPPSGTVVRLEYPHNEEPSFQLHKDVQNTWLPNLVVELRPSEGGGTWVEDSQGDFAVEGELQNQAPLQPPGTFPPNDLGGMDPSRMDIRTDTELPIVVELATGDTQRKYGDQPRSAQERATAIKQYHTAQEELEYTIQQTKPNQIAFKYMIRDYLHNLPTKTPKATSGVWRDTWTTRSLGLGNRNKKACDVSYIKLISPNLLNNHQFVNHQRRSNRIDHRHHKTGDSRCLSNHHRSLRTRRRCRPHNFQVYHNTTQRYGEELPQTNNRWTRGAPWLEPLQMEDHFYHQNNGRTTPCPRDLTKP</sequence>
<dbReference type="OrthoDB" id="10272337at2759"/>
<accession>A0A1Q9CS32</accession>
<evidence type="ECO:0000313" key="2">
    <source>
        <dbReference type="EMBL" id="OLP85734.1"/>
    </source>
</evidence>
<feature type="domain" description="Reverse transcriptase" evidence="1">
    <location>
        <begin position="165"/>
        <end position="241"/>
    </location>
</feature>
<dbReference type="AlphaFoldDB" id="A0A1Q9CS32"/>